<accession>A0A3Q8XSL3</accession>
<evidence type="ECO:0000313" key="3">
    <source>
        <dbReference type="Proteomes" id="UP000268192"/>
    </source>
</evidence>
<dbReference type="EMBL" id="CP032509">
    <property type="protein sequence ID" value="AZN72810.1"/>
    <property type="molecule type" value="Genomic_DNA"/>
</dbReference>
<dbReference type="InterPro" id="IPR032635">
    <property type="entry name" value="Anti_2"/>
</dbReference>
<dbReference type="KEGG" id="abaw:D5400_17360"/>
<proteinExistence type="predicted"/>
<dbReference type="Pfam" id="PF16998">
    <property type="entry name" value="17kDa_Anti_2"/>
    <property type="match status" value="1"/>
</dbReference>
<protein>
    <recommendedName>
        <fullName evidence="1">Surface antigen domain-containing protein</fullName>
    </recommendedName>
</protein>
<gene>
    <name evidence="2" type="ORF">D5400_17360</name>
</gene>
<dbReference type="Proteomes" id="UP000268192">
    <property type="component" value="Chromosome"/>
</dbReference>
<evidence type="ECO:0000313" key="2">
    <source>
        <dbReference type="EMBL" id="AZN72810.1"/>
    </source>
</evidence>
<name>A0A3Q8XSL3_9HYPH</name>
<dbReference type="OrthoDB" id="7677942at2"/>
<sequence>MDSDAPSVFNCVDHMVPILHKSMTLRGRFTPACRAMCVGFLTLALSGCIGTDMDMALGVDHTVTGSINRPAGPIPGSDDAALIAAVADIDLARTPDGPFAWANPSTGTTGVIGYVAEEQREDATCRRFSTTRRDVFGRRQFQGLGCSNDGERWQIINLSPGT</sequence>
<evidence type="ECO:0000259" key="1">
    <source>
        <dbReference type="Pfam" id="PF16998"/>
    </source>
</evidence>
<keyword evidence="3" id="KW-1185">Reference proteome</keyword>
<feature type="domain" description="Surface antigen" evidence="1">
    <location>
        <begin position="58"/>
        <end position="160"/>
    </location>
</feature>
<dbReference type="RefSeq" id="WP_126011139.1">
    <property type="nucleotide sequence ID" value="NZ_CP032509.1"/>
</dbReference>
<dbReference type="AlphaFoldDB" id="A0A3Q8XSL3"/>
<organism evidence="2 3">
    <name type="scientific">Georhizobium profundi</name>
    <dbReference type="NCBI Taxonomy" id="2341112"/>
    <lineage>
        <taxon>Bacteria</taxon>
        <taxon>Pseudomonadati</taxon>
        <taxon>Pseudomonadota</taxon>
        <taxon>Alphaproteobacteria</taxon>
        <taxon>Hyphomicrobiales</taxon>
        <taxon>Rhizobiaceae</taxon>
        <taxon>Georhizobium</taxon>
    </lineage>
</organism>
<reference evidence="2 3" key="1">
    <citation type="submission" date="2018-09" db="EMBL/GenBank/DDBJ databases">
        <title>Marinorhizobium profundi gen. nov., sp. nov., isolated from a deep-sea sediment sample from the New Britain Trench and proposal of Marinorhizobiaceae fam. nov. in the order Rhizobiales of the class Alphaproteobacteria.</title>
        <authorList>
            <person name="Cao J."/>
        </authorList>
    </citation>
    <scope>NUCLEOTIDE SEQUENCE [LARGE SCALE GENOMIC DNA]</scope>
    <source>
        <strain evidence="2 3">WS11</strain>
    </source>
</reference>